<dbReference type="Proteomes" id="UP000001950">
    <property type="component" value="Chromosome 4"/>
</dbReference>
<proteinExistence type="predicted"/>
<evidence type="ECO:0000313" key="1">
    <source>
        <dbReference type="EMBL" id="CAI76820.1"/>
    </source>
</evidence>
<keyword evidence="2" id="KW-1185">Reference proteome</keyword>
<evidence type="ECO:0000313" key="2">
    <source>
        <dbReference type="Proteomes" id="UP000001950"/>
    </source>
</evidence>
<name>Q4U8N3_THEAN</name>
<dbReference type="AlphaFoldDB" id="Q4U8N3"/>
<dbReference type="RefSeq" id="XP_953445.1">
    <property type="nucleotide sequence ID" value="XM_948352.1"/>
</dbReference>
<dbReference type="EMBL" id="CR940353">
    <property type="protein sequence ID" value="CAI76820.1"/>
    <property type="molecule type" value="Genomic_DNA"/>
</dbReference>
<dbReference type="eggNOG" id="ENOG502TN2P">
    <property type="taxonomic scope" value="Eukaryota"/>
</dbReference>
<gene>
    <name evidence="1" type="ORF">TA09845</name>
</gene>
<dbReference type="OrthoDB" id="10527280at2759"/>
<dbReference type="GeneID" id="3863307"/>
<dbReference type="VEuPathDB" id="PiroplasmaDB:TA09845"/>
<sequence length="227" mass="27234">MECSTGFFDFYQPAKRFIQIYVINNIINNLLNILSMLLAGKRSGKQACENVQDLMDLTWGANEIMIMCSVVQHVEDMVIVNGVIDVEMYYMMIIIVVTFISIKKDIIHVQCVKIQIIVIRLMNECRYKWYLSSNINRERMAMELWSIRMKKKVDEHFQMLSEICTRDKFKGKELIEKYETLYIDEKRLFCTGNEYEMFKKDPKMYYELQEMEKNYCLESMKEFKCYT</sequence>
<organism evidence="1 2">
    <name type="scientific">Theileria annulata</name>
    <dbReference type="NCBI Taxonomy" id="5874"/>
    <lineage>
        <taxon>Eukaryota</taxon>
        <taxon>Sar</taxon>
        <taxon>Alveolata</taxon>
        <taxon>Apicomplexa</taxon>
        <taxon>Aconoidasida</taxon>
        <taxon>Piroplasmida</taxon>
        <taxon>Theileriidae</taxon>
        <taxon>Theileria</taxon>
    </lineage>
</organism>
<reference evidence="1 2" key="1">
    <citation type="journal article" date="2005" name="Science">
        <title>Genome of the host-cell transforming parasite Theileria annulata compared with T. parva.</title>
        <authorList>
            <person name="Pain A."/>
            <person name="Renauld H."/>
            <person name="Berriman M."/>
            <person name="Murphy L."/>
            <person name="Yeats C.A."/>
            <person name="Weir W."/>
            <person name="Kerhornou A."/>
            <person name="Aslett M."/>
            <person name="Bishop R."/>
            <person name="Bouchier C."/>
            <person name="Cochet M."/>
            <person name="Coulson R.M.R."/>
            <person name="Cronin A."/>
            <person name="de Villiers E.P."/>
            <person name="Fraser A."/>
            <person name="Fosker N."/>
            <person name="Gardner M."/>
            <person name="Goble A."/>
            <person name="Griffiths-Jones S."/>
            <person name="Harris D.E."/>
            <person name="Katzer F."/>
            <person name="Larke N."/>
            <person name="Lord A."/>
            <person name="Maser P."/>
            <person name="McKellar S."/>
            <person name="Mooney P."/>
            <person name="Morton F."/>
            <person name="Nene V."/>
            <person name="O'Neil S."/>
            <person name="Price C."/>
            <person name="Quail M.A."/>
            <person name="Rabbinowitsch E."/>
            <person name="Rawlings N.D."/>
            <person name="Rutter S."/>
            <person name="Saunders D."/>
            <person name="Seeger K."/>
            <person name="Shah T."/>
            <person name="Squares R."/>
            <person name="Squares S."/>
            <person name="Tivey A."/>
            <person name="Walker A.R."/>
            <person name="Woodward J."/>
            <person name="Dobbelaere D.A.E."/>
            <person name="Langsley G."/>
            <person name="Rajandream M.A."/>
            <person name="McKeever D."/>
            <person name="Shiels B."/>
            <person name="Tait A."/>
            <person name="Barrell B.G."/>
            <person name="Hall N."/>
        </authorList>
    </citation>
    <scope>NUCLEOTIDE SEQUENCE [LARGE SCALE GENOMIC DNA]</scope>
    <source>
        <strain evidence="2">Ankara</strain>
    </source>
</reference>
<dbReference type="STRING" id="5874.Q4U8N3"/>
<accession>Q4U8N3</accession>
<dbReference type="KEGG" id="tan:TA09845"/>
<protein>
    <submittedName>
        <fullName evidence="1">Uncharacterized protein</fullName>
    </submittedName>
</protein>
<dbReference type="InParanoid" id="Q4U8N3"/>
<dbReference type="OMA" id="MAMELWS"/>